<evidence type="ECO:0000313" key="1">
    <source>
        <dbReference type="EMBL" id="MCH89321.1"/>
    </source>
</evidence>
<proteinExistence type="predicted"/>
<gene>
    <name evidence="1" type="ORF">A2U01_0010216</name>
</gene>
<keyword evidence="2" id="KW-1185">Reference proteome</keyword>
<sequence>MASPPNLPPNAMSILQQIIHSQQICLQSMSDCANLLSSMNADLSSFNHQHAFIAPDHHLPWISHTPFNNHTPHHEPIHTITSTSPPSFCGTQNLTHQQSPQNHIRNPYTPFYPPPKLSTPLSPWVSYTPFNHYTPISTTTNIQPQNSLSTPIVTSEIKTSNTQEAITDGEIISAIVHEHESAVATNLVEPEINERDEPDEIVVNGGDFTFLAVDSVPQVDKEENKFVLDLVAVSDPVADFVEKQKRHVTESLTTKPSTEKKVVRAIAVAETPQQHPFSIFQLLDFPINLFDPGRTTTAFGCNLRDWFPEFLNPCFVVFDPGGDEHRFRSPTSIFGNFYYTSLLVPWDRGKFGVCSFLSPASDLNHIIALYLFYGDH</sequence>
<comment type="caution">
    <text evidence="1">The sequence shown here is derived from an EMBL/GenBank/DDBJ whole genome shotgun (WGS) entry which is preliminary data.</text>
</comment>
<protein>
    <submittedName>
        <fullName evidence="1">Uncharacterized protein</fullName>
    </submittedName>
</protein>
<dbReference type="Proteomes" id="UP000265520">
    <property type="component" value="Unassembled WGS sequence"/>
</dbReference>
<accession>A0A392MPL8</accession>
<name>A0A392MPL8_9FABA</name>
<organism evidence="1 2">
    <name type="scientific">Trifolium medium</name>
    <dbReference type="NCBI Taxonomy" id="97028"/>
    <lineage>
        <taxon>Eukaryota</taxon>
        <taxon>Viridiplantae</taxon>
        <taxon>Streptophyta</taxon>
        <taxon>Embryophyta</taxon>
        <taxon>Tracheophyta</taxon>
        <taxon>Spermatophyta</taxon>
        <taxon>Magnoliopsida</taxon>
        <taxon>eudicotyledons</taxon>
        <taxon>Gunneridae</taxon>
        <taxon>Pentapetalae</taxon>
        <taxon>rosids</taxon>
        <taxon>fabids</taxon>
        <taxon>Fabales</taxon>
        <taxon>Fabaceae</taxon>
        <taxon>Papilionoideae</taxon>
        <taxon>50 kb inversion clade</taxon>
        <taxon>NPAAA clade</taxon>
        <taxon>Hologalegina</taxon>
        <taxon>IRL clade</taxon>
        <taxon>Trifolieae</taxon>
        <taxon>Trifolium</taxon>
    </lineage>
</organism>
<reference evidence="1 2" key="1">
    <citation type="journal article" date="2018" name="Front. Plant Sci.">
        <title>Red Clover (Trifolium pratense) and Zigzag Clover (T. medium) - A Picture of Genomic Similarities and Differences.</title>
        <authorList>
            <person name="Dluhosova J."/>
            <person name="Istvanek J."/>
            <person name="Nedelnik J."/>
            <person name="Repkova J."/>
        </authorList>
    </citation>
    <scope>NUCLEOTIDE SEQUENCE [LARGE SCALE GENOMIC DNA]</scope>
    <source>
        <strain evidence="2">cv. 10/8</strain>
        <tissue evidence="1">Leaf</tissue>
    </source>
</reference>
<evidence type="ECO:0000313" key="2">
    <source>
        <dbReference type="Proteomes" id="UP000265520"/>
    </source>
</evidence>
<dbReference type="AlphaFoldDB" id="A0A392MPL8"/>
<dbReference type="EMBL" id="LXQA010015912">
    <property type="protein sequence ID" value="MCH89321.1"/>
    <property type="molecule type" value="Genomic_DNA"/>
</dbReference>